<protein>
    <submittedName>
        <fullName evidence="2">Type IV conjugative transfer system protein TraL</fullName>
    </submittedName>
</protein>
<organism evidence="2 3">
    <name type="scientific">Desulfobulbus propionicus (strain ATCC 33891 / DSM 2032 / VKM B-1956 / 1pr3)</name>
    <dbReference type="NCBI Taxonomy" id="577650"/>
    <lineage>
        <taxon>Bacteria</taxon>
        <taxon>Pseudomonadati</taxon>
        <taxon>Thermodesulfobacteriota</taxon>
        <taxon>Desulfobulbia</taxon>
        <taxon>Desulfobulbales</taxon>
        <taxon>Desulfobulbaceae</taxon>
        <taxon>Desulfobulbus</taxon>
    </lineage>
</organism>
<gene>
    <name evidence="2" type="ordered locus">Despr_0165</name>
</gene>
<dbReference type="KEGG" id="dpr:Despr_0165"/>
<evidence type="ECO:0000256" key="1">
    <source>
        <dbReference type="SAM" id="Phobius"/>
    </source>
</evidence>
<evidence type="ECO:0000313" key="2">
    <source>
        <dbReference type="EMBL" id="ADW16354.1"/>
    </source>
</evidence>
<dbReference type="NCBIfam" id="TIGR02762">
    <property type="entry name" value="TraL_TIGR"/>
    <property type="match status" value="1"/>
</dbReference>
<dbReference type="Proteomes" id="UP000006365">
    <property type="component" value="Chromosome"/>
</dbReference>
<accession>A0A7U3YJ66</accession>
<dbReference type="Pfam" id="PF07178">
    <property type="entry name" value="TraL"/>
    <property type="match status" value="1"/>
</dbReference>
<dbReference type="AlphaFoldDB" id="A0A7U3YJ66"/>
<keyword evidence="1" id="KW-1133">Transmembrane helix</keyword>
<dbReference type="RefSeq" id="WP_015722902.1">
    <property type="nucleotide sequence ID" value="NC_014972.1"/>
</dbReference>
<dbReference type="EMBL" id="CP002364">
    <property type="protein sequence ID" value="ADW16354.1"/>
    <property type="molecule type" value="Genomic_DNA"/>
</dbReference>
<evidence type="ECO:0000313" key="3">
    <source>
        <dbReference type="Proteomes" id="UP000006365"/>
    </source>
</evidence>
<dbReference type="InterPro" id="IPR009838">
    <property type="entry name" value="T4SS_TraL"/>
</dbReference>
<dbReference type="GO" id="GO:0019867">
    <property type="term" value="C:outer membrane"/>
    <property type="evidence" value="ECO:0007669"/>
    <property type="project" value="InterPro"/>
</dbReference>
<feature type="transmembrane region" description="Helical" evidence="1">
    <location>
        <begin position="27"/>
        <end position="56"/>
    </location>
</feature>
<proteinExistence type="predicted"/>
<reference evidence="2 3" key="1">
    <citation type="journal article" date="2011" name="Stand. Genomic Sci.">
        <title>Complete genome sequence of Desulfobulbus propionicus type strain (1pr3).</title>
        <authorList>
            <person name="Pagani I."/>
            <person name="Lapidus A."/>
            <person name="Nolan M."/>
            <person name="Lucas S."/>
            <person name="Hammon N."/>
            <person name="Deshpande S."/>
            <person name="Cheng J.F."/>
            <person name="Chertkov O."/>
            <person name="Davenport K."/>
            <person name="Tapia R."/>
            <person name="Han C."/>
            <person name="Goodwin L."/>
            <person name="Pitluck S."/>
            <person name="Liolios K."/>
            <person name="Mavromatis K."/>
            <person name="Ivanova N."/>
            <person name="Mikhailova N."/>
            <person name="Pati A."/>
            <person name="Chen A."/>
            <person name="Palaniappan K."/>
            <person name="Land M."/>
            <person name="Hauser L."/>
            <person name="Chang Y.J."/>
            <person name="Jeffries C.D."/>
            <person name="Detter J.C."/>
            <person name="Brambilla E."/>
            <person name="Kannan K.P."/>
            <person name="Djao O.D."/>
            <person name="Rohde M."/>
            <person name="Pukall R."/>
            <person name="Spring S."/>
            <person name="Goker M."/>
            <person name="Sikorski J."/>
            <person name="Woyke T."/>
            <person name="Bristow J."/>
            <person name="Eisen J.A."/>
            <person name="Markowitz V."/>
            <person name="Hugenholtz P."/>
            <person name="Kyrpides N.C."/>
            <person name="Klenk H.P."/>
        </authorList>
    </citation>
    <scope>NUCLEOTIDE SEQUENCE [LARGE SCALE GENOMIC DNA]</scope>
    <source>
        <strain evidence="3">ATCC 33891 / DSM 2032 / 1pr3</strain>
    </source>
</reference>
<sequence length="92" mass="10901">MAGSSSRKFPQYLSRPFQVLWFEMDELAIFLFTLTVALVYGGLAWIAFVAIQYAYIRTKRQKPRGFLKHLLYVGGLLRMRNCPEYFQQEFHE</sequence>
<name>A0A7U3YJ66_DESPD</name>
<keyword evidence="1" id="KW-0812">Transmembrane</keyword>
<keyword evidence="3" id="KW-1185">Reference proteome</keyword>
<keyword evidence="1" id="KW-0472">Membrane</keyword>